<dbReference type="CDD" id="cd03424">
    <property type="entry name" value="NUDIX_ADPRase_Nudt5_UGPPase_Nudt14"/>
    <property type="match status" value="1"/>
</dbReference>
<dbReference type="InterPro" id="IPR015797">
    <property type="entry name" value="NUDIX_hydrolase-like_dom_sf"/>
</dbReference>
<organism evidence="3">
    <name type="scientific">marine metagenome</name>
    <dbReference type="NCBI Taxonomy" id="408172"/>
    <lineage>
        <taxon>unclassified sequences</taxon>
        <taxon>metagenomes</taxon>
        <taxon>ecological metagenomes</taxon>
    </lineage>
</organism>
<dbReference type="Pfam" id="PF00293">
    <property type="entry name" value="NUDIX"/>
    <property type="match status" value="1"/>
</dbReference>
<protein>
    <recommendedName>
        <fullName evidence="2">Nudix hydrolase domain-containing protein</fullName>
    </recommendedName>
</protein>
<dbReference type="GO" id="GO:0016787">
    <property type="term" value="F:hydrolase activity"/>
    <property type="evidence" value="ECO:0007669"/>
    <property type="project" value="UniProtKB-KW"/>
</dbReference>
<evidence type="ECO:0000313" key="3">
    <source>
        <dbReference type="EMBL" id="SVC89306.1"/>
    </source>
</evidence>
<gene>
    <name evidence="3" type="ORF">METZ01_LOCUS342160</name>
</gene>
<dbReference type="AlphaFoldDB" id="A0A382QV28"/>
<evidence type="ECO:0000259" key="2">
    <source>
        <dbReference type="PROSITE" id="PS51462"/>
    </source>
</evidence>
<dbReference type="PROSITE" id="PS00893">
    <property type="entry name" value="NUDIX_BOX"/>
    <property type="match status" value="1"/>
</dbReference>
<feature type="domain" description="Nudix hydrolase" evidence="2">
    <location>
        <begin position="50"/>
        <end position="185"/>
    </location>
</feature>
<keyword evidence="1" id="KW-0378">Hydrolase</keyword>
<dbReference type="PROSITE" id="PS51462">
    <property type="entry name" value="NUDIX"/>
    <property type="match status" value="1"/>
</dbReference>
<dbReference type="InterPro" id="IPR020084">
    <property type="entry name" value="NUDIX_hydrolase_CS"/>
</dbReference>
<proteinExistence type="predicted"/>
<dbReference type="EMBL" id="UINC01117108">
    <property type="protein sequence ID" value="SVC89306.1"/>
    <property type="molecule type" value="Genomic_DNA"/>
</dbReference>
<dbReference type="InterPro" id="IPR000086">
    <property type="entry name" value="NUDIX_hydrolase_dom"/>
</dbReference>
<name>A0A382QV28_9ZZZZ</name>
<evidence type="ECO:0000256" key="1">
    <source>
        <dbReference type="ARBA" id="ARBA00022801"/>
    </source>
</evidence>
<sequence>MDRIPTFPPSKDWDRRMISEDICPSLTPVKTVHHNPWFTVNNRGGYFTTEMKEAQGIILPIVDRKSIILVRVCRPVIEDETLELPAGGFSLNKESPEKGLNRELAEETGVILEDISRLVPLPPIAVSPNRNPNLIFPFKVDITQKEYDSRKKHDNEIKEVLCVSFSQVLKMIKSGEIYVALPISVILRFLVR</sequence>
<reference evidence="3" key="1">
    <citation type="submission" date="2018-05" db="EMBL/GenBank/DDBJ databases">
        <authorList>
            <person name="Lanie J.A."/>
            <person name="Ng W.-L."/>
            <person name="Kazmierczak K.M."/>
            <person name="Andrzejewski T.M."/>
            <person name="Davidsen T.M."/>
            <person name="Wayne K.J."/>
            <person name="Tettelin H."/>
            <person name="Glass J.I."/>
            <person name="Rusch D."/>
            <person name="Podicherti R."/>
            <person name="Tsui H.-C.T."/>
            <person name="Winkler M.E."/>
        </authorList>
    </citation>
    <scope>NUCLEOTIDE SEQUENCE</scope>
</reference>
<dbReference type="SUPFAM" id="SSF55811">
    <property type="entry name" value="Nudix"/>
    <property type="match status" value="1"/>
</dbReference>
<dbReference type="Gene3D" id="3.90.79.10">
    <property type="entry name" value="Nucleoside Triphosphate Pyrophosphohydrolase"/>
    <property type="match status" value="1"/>
</dbReference>
<accession>A0A382QV28</accession>